<protein>
    <recommendedName>
        <fullName evidence="8">DoxX-like family protein</fullName>
    </recommendedName>
</protein>
<evidence type="ECO:0000313" key="7">
    <source>
        <dbReference type="Proteomes" id="UP000523007"/>
    </source>
</evidence>
<gene>
    <name evidence="6" type="ORF">F4561_000261</name>
</gene>
<evidence type="ECO:0000313" key="6">
    <source>
        <dbReference type="EMBL" id="MBB4929441.1"/>
    </source>
</evidence>
<evidence type="ECO:0000256" key="4">
    <source>
        <dbReference type="ARBA" id="ARBA00023136"/>
    </source>
</evidence>
<dbReference type="AlphaFoldDB" id="A0A7W7RDK4"/>
<dbReference type="Pfam" id="PF13564">
    <property type="entry name" value="DoxX_2"/>
    <property type="match status" value="1"/>
</dbReference>
<dbReference type="InterPro" id="IPR032808">
    <property type="entry name" value="DoxX"/>
</dbReference>
<keyword evidence="2 5" id="KW-0812">Transmembrane</keyword>
<keyword evidence="4 5" id="KW-0472">Membrane</keyword>
<feature type="transmembrane region" description="Helical" evidence="5">
    <location>
        <begin position="46"/>
        <end position="63"/>
    </location>
</feature>
<reference evidence="6 7" key="1">
    <citation type="submission" date="2020-08" db="EMBL/GenBank/DDBJ databases">
        <title>Sequencing the genomes of 1000 actinobacteria strains.</title>
        <authorList>
            <person name="Klenk H.-P."/>
        </authorList>
    </citation>
    <scope>NUCLEOTIDE SEQUENCE [LARGE SCALE GENOMIC DNA]</scope>
    <source>
        <strain evidence="6 7">DSM 102030</strain>
    </source>
</reference>
<keyword evidence="3 5" id="KW-1133">Transmembrane helix</keyword>
<comment type="subcellular location">
    <subcellularLocation>
        <location evidence="1">Membrane</location>
        <topology evidence="1">Multi-pass membrane protein</topology>
    </subcellularLocation>
</comment>
<sequence>MFTAYVVLTLIAAATTAMLAVLDLIRHPIPLRAAEQVRVSASWVRPIGWVFLAATVGLLAGFVIPPLGIAAATGLVLFFVCATIAHLRIGDFRIGPPAGVLVLAIATLVVTLAYQVG</sequence>
<dbReference type="Proteomes" id="UP000523007">
    <property type="component" value="Unassembled WGS sequence"/>
</dbReference>
<keyword evidence="7" id="KW-1185">Reference proteome</keyword>
<accession>A0A7W7RDK4</accession>
<evidence type="ECO:0000256" key="3">
    <source>
        <dbReference type="ARBA" id="ARBA00022989"/>
    </source>
</evidence>
<evidence type="ECO:0000256" key="5">
    <source>
        <dbReference type="SAM" id="Phobius"/>
    </source>
</evidence>
<dbReference type="EMBL" id="JACHJT010000001">
    <property type="protein sequence ID" value="MBB4929441.1"/>
    <property type="molecule type" value="Genomic_DNA"/>
</dbReference>
<evidence type="ECO:0000256" key="2">
    <source>
        <dbReference type="ARBA" id="ARBA00022692"/>
    </source>
</evidence>
<dbReference type="GO" id="GO:0016020">
    <property type="term" value="C:membrane"/>
    <property type="evidence" value="ECO:0007669"/>
    <property type="project" value="UniProtKB-SubCell"/>
</dbReference>
<proteinExistence type="predicted"/>
<feature type="transmembrane region" description="Helical" evidence="5">
    <location>
        <begin position="69"/>
        <end position="87"/>
    </location>
</feature>
<feature type="transmembrane region" description="Helical" evidence="5">
    <location>
        <begin position="6"/>
        <end position="25"/>
    </location>
</feature>
<evidence type="ECO:0000256" key="1">
    <source>
        <dbReference type="ARBA" id="ARBA00004141"/>
    </source>
</evidence>
<name>A0A7W7RDK4_9ACTN</name>
<organism evidence="6 7">
    <name type="scientific">Lipingzhangella halophila</name>
    <dbReference type="NCBI Taxonomy" id="1783352"/>
    <lineage>
        <taxon>Bacteria</taxon>
        <taxon>Bacillati</taxon>
        <taxon>Actinomycetota</taxon>
        <taxon>Actinomycetes</taxon>
        <taxon>Streptosporangiales</taxon>
        <taxon>Nocardiopsidaceae</taxon>
        <taxon>Lipingzhangella</taxon>
    </lineage>
</organism>
<evidence type="ECO:0008006" key="8">
    <source>
        <dbReference type="Google" id="ProtNLM"/>
    </source>
</evidence>
<feature type="transmembrane region" description="Helical" evidence="5">
    <location>
        <begin position="99"/>
        <end position="116"/>
    </location>
</feature>
<dbReference type="RefSeq" id="WP_184573928.1">
    <property type="nucleotide sequence ID" value="NZ_JACHJT010000001.1"/>
</dbReference>
<comment type="caution">
    <text evidence="6">The sequence shown here is derived from an EMBL/GenBank/DDBJ whole genome shotgun (WGS) entry which is preliminary data.</text>
</comment>